<keyword evidence="6" id="KW-0472">Membrane</keyword>
<evidence type="ECO:0000256" key="2">
    <source>
        <dbReference type="ARBA" id="ARBA00022729"/>
    </source>
</evidence>
<dbReference type="Pfam" id="PF13462">
    <property type="entry name" value="Thioredoxin_4"/>
    <property type="match status" value="1"/>
</dbReference>
<dbReference type="SUPFAM" id="SSF52833">
    <property type="entry name" value="Thioredoxin-like"/>
    <property type="match status" value="1"/>
</dbReference>
<dbReference type="InterPro" id="IPR036249">
    <property type="entry name" value="Thioredoxin-like_sf"/>
</dbReference>
<keyword evidence="6" id="KW-1133">Transmembrane helix</keyword>
<dbReference type="AlphaFoldDB" id="A0A6B1G1H0"/>
<evidence type="ECO:0000256" key="3">
    <source>
        <dbReference type="ARBA" id="ARBA00023002"/>
    </source>
</evidence>
<evidence type="ECO:0000259" key="7">
    <source>
        <dbReference type="Pfam" id="PF13462"/>
    </source>
</evidence>
<sequence>MDRSFHETGCFSNSASAIKSVKVKSLLARSGLRFSLTIYLVGGIVVLAGLIAVILAAAAGDGRSSSVIPDYAGVPSAWQNRHILGDPDAPVTVQAWEDFRCPACAAFNQRVKPGLLENYIVSGKVKLEFRHFPLQQHEPGASLAAQASECAADQGRFWTYHDRVFQATSSGPSAFLMERLIEYAVELEMDGDTFTSCLTNQTHLLTISESLQAARAAGHNSTPTVLVDGVPVANPLDYEAVSASIENQLSSSQ</sequence>
<gene>
    <name evidence="8" type="ORF">F4148_16630</name>
</gene>
<dbReference type="InterPro" id="IPR012336">
    <property type="entry name" value="Thioredoxin-like_fold"/>
</dbReference>
<evidence type="ECO:0000256" key="5">
    <source>
        <dbReference type="ARBA" id="ARBA00023284"/>
    </source>
</evidence>
<dbReference type="PANTHER" id="PTHR13887">
    <property type="entry name" value="GLUTATHIONE S-TRANSFERASE KAPPA"/>
    <property type="match status" value="1"/>
</dbReference>
<comment type="similarity">
    <text evidence="1">Belongs to the thioredoxin family. DsbA subfamily.</text>
</comment>
<dbReference type="GO" id="GO:0016491">
    <property type="term" value="F:oxidoreductase activity"/>
    <property type="evidence" value="ECO:0007669"/>
    <property type="project" value="UniProtKB-KW"/>
</dbReference>
<evidence type="ECO:0000256" key="6">
    <source>
        <dbReference type="SAM" id="Phobius"/>
    </source>
</evidence>
<evidence type="ECO:0000313" key="8">
    <source>
        <dbReference type="EMBL" id="MYH63303.1"/>
    </source>
</evidence>
<keyword evidence="3" id="KW-0560">Oxidoreductase</keyword>
<feature type="transmembrane region" description="Helical" evidence="6">
    <location>
        <begin position="36"/>
        <end position="59"/>
    </location>
</feature>
<protein>
    <submittedName>
        <fullName evidence="8">DsbA family protein</fullName>
    </submittedName>
</protein>
<reference evidence="8" key="1">
    <citation type="submission" date="2019-09" db="EMBL/GenBank/DDBJ databases">
        <title>Characterisation of the sponge microbiome using genome-centric metagenomics.</title>
        <authorList>
            <person name="Engelberts J.P."/>
            <person name="Robbins S.J."/>
            <person name="De Goeij J.M."/>
            <person name="Aranda M."/>
            <person name="Bell S.C."/>
            <person name="Webster N.S."/>
        </authorList>
    </citation>
    <scope>NUCLEOTIDE SEQUENCE</scope>
    <source>
        <strain evidence="8">SB0675_bin_29</strain>
    </source>
</reference>
<evidence type="ECO:0000256" key="1">
    <source>
        <dbReference type="ARBA" id="ARBA00005791"/>
    </source>
</evidence>
<proteinExistence type="inferred from homology"/>
<feature type="domain" description="Thioredoxin-like fold" evidence="7">
    <location>
        <begin position="80"/>
        <end position="246"/>
    </location>
</feature>
<dbReference type="CDD" id="cd02972">
    <property type="entry name" value="DsbA_family"/>
    <property type="match status" value="1"/>
</dbReference>
<keyword evidence="5" id="KW-0676">Redox-active center</keyword>
<keyword evidence="4" id="KW-1015">Disulfide bond</keyword>
<keyword evidence="2" id="KW-0732">Signal</keyword>
<accession>A0A6B1G1H0</accession>
<name>A0A6B1G1H0_9CHLR</name>
<keyword evidence="6" id="KW-0812">Transmembrane</keyword>
<comment type="caution">
    <text evidence="8">The sequence shown here is derived from an EMBL/GenBank/DDBJ whole genome shotgun (WGS) entry which is preliminary data.</text>
</comment>
<dbReference type="EMBL" id="VYDA01000589">
    <property type="protein sequence ID" value="MYH63303.1"/>
    <property type="molecule type" value="Genomic_DNA"/>
</dbReference>
<dbReference type="Gene3D" id="3.40.30.10">
    <property type="entry name" value="Glutaredoxin"/>
    <property type="match status" value="1"/>
</dbReference>
<organism evidence="8">
    <name type="scientific">Caldilineaceae bacterium SB0675_bin_29</name>
    <dbReference type="NCBI Taxonomy" id="2605266"/>
    <lineage>
        <taxon>Bacteria</taxon>
        <taxon>Bacillati</taxon>
        <taxon>Chloroflexota</taxon>
        <taxon>Caldilineae</taxon>
        <taxon>Caldilineales</taxon>
        <taxon>Caldilineaceae</taxon>
    </lineage>
</organism>
<evidence type="ECO:0000256" key="4">
    <source>
        <dbReference type="ARBA" id="ARBA00023157"/>
    </source>
</evidence>
<dbReference type="PANTHER" id="PTHR13887:SF14">
    <property type="entry name" value="DISULFIDE BOND FORMATION PROTEIN D"/>
    <property type="match status" value="1"/>
</dbReference>